<feature type="compositionally biased region" description="Low complexity" evidence="15">
    <location>
        <begin position="417"/>
        <end position="439"/>
    </location>
</feature>
<name>A0AAU9WYX4_9CNID</name>
<evidence type="ECO:0000256" key="8">
    <source>
        <dbReference type="ARBA" id="ARBA00022737"/>
    </source>
</evidence>
<dbReference type="InterPro" id="IPR000095">
    <property type="entry name" value="CRIB_dom"/>
</dbReference>
<dbReference type="GO" id="GO:0007015">
    <property type="term" value="P:actin filament organization"/>
    <property type="evidence" value="ECO:0007669"/>
    <property type="project" value="InterPro"/>
</dbReference>
<keyword evidence="12" id="KW-0206">Cytoskeleton</keyword>
<feature type="domain" description="CRIB" evidence="16">
    <location>
        <begin position="305"/>
        <end position="318"/>
    </location>
</feature>
<evidence type="ECO:0000256" key="15">
    <source>
        <dbReference type="SAM" id="MobiDB-lite"/>
    </source>
</evidence>
<evidence type="ECO:0000256" key="4">
    <source>
        <dbReference type="ARBA" id="ARBA00005720"/>
    </source>
</evidence>
<feature type="region of interest" description="Disordered" evidence="15">
    <location>
        <begin position="211"/>
        <end position="317"/>
    </location>
</feature>
<proteinExistence type="inferred from homology"/>
<dbReference type="PROSITE" id="PS50108">
    <property type="entry name" value="CRIB"/>
    <property type="match status" value="1"/>
</dbReference>
<evidence type="ECO:0000259" key="17">
    <source>
        <dbReference type="PROSITE" id="PS50229"/>
    </source>
</evidence>
<accession>A0AAU9WYX4</accession>
<evidence type="ECO:0000256" key="1">
    <source>
        <dbReference type="ARBA" id="ARBA00004123"/>
    </source>
</evidence>
<dbReference type="InterPro" id="IPR011026">
    <property type="entry name" value="WAS_C"/>
</dbReference>
<evidence type="ECO:0000256" key="10">
    <source>
        <dbReference type="ARBA" id="ARBA00023136"/>
    </source>
</evidence>
<evidence type="ECO:0000256" key="12">
    <source>
        <dbReference type="ARBA" id="ARBA00023212"/>
    </source>
</evidence>
<feature type="region of interest" description="Disordered" evidence="15">
    <location>
        <begin position="375"/>
        <end position="477"/>
    </location>
</feature>
<sequence>MTVKANISSDVTKTLMAWQGMFREQFANEGSRWYASNDFQVVEELNLERGKERTLGTRHFGAAATQKLKAYQKMSGPKSEVVNRPSSLLKQYENDEIFSMLGRRCVTLATSVAQLYIAPPENRRAWKKKVTGVICFVKDNGKKSYFLRMYSLVTKSLEWEQELYNQFKYTPARSYFHAFTADSYNAGLNFANAEEAQNFINVIEKKVKEREQRRVERKKENASRHGKQPPPPPAVGGNVDIGKRSSLQANDNFSNMSHSPSQTSLSSVDGGPSLSRKKSKDRKDSKSNASNNKKNTKKRITKDDIGKPENFQHIGHIGWDPQGGFDVDRLDDKWKELFSLVGVTAEQMQKKETMDFIYDFVEKRGGIDNVRREIEKEKATEPRPPPPPPPSRGAPPPPPARIGNAPPPPPSIPWWASTTPSLTWRLTTTTPSFQGTTSSCRGTSASCPTSSSTNGWCTSSTSTNGKRWPSASSSPHS</sequence>
<dbReference type="Pfam" id="PF00568">
    <property type="entry name" value="WH1"/>
    <property type="match status" value="1"/>
</dbReference>
<dbReference type="InterPro" id="IPR000697">
    <property type="entry name" value="WH1/EVH1_dom"/>
</dbReference>
<dbReference type="InterPro" id="IPR033927">
    <property type="entry name" value="WASPfam_EVH1"/>
</dbReference>
<dbReference type="CDD" id="cd00132">
    <property type="entry name" value="CRIB"/>
    <property type="match status" value="1"/>
</dbReference>
<dbReference type="GO" id="GO:0005856">
    <property type="term" value="C:cytoskeleton"/>
    <property type="evidence" value="ECO:0007669"/>
    <property type="project" value="UniProtKB-SubCell"/>
</dbReference>
<keyword evidence="8" id="KW-0677">Repeat</keyword>
<dbReference type="InterPro" id="IPR036936">
    <property type="entry name" value="CRIB_dom_sf"/>
</dbReference>
<dbReference type="FunFam" id="2.30.29.30:FF:000130">
    <property type="entry name" value="neural Wiskott-Aldrich syndrome protein"/>
    <property type="match status" value="1"/>
</dbReference>
<evidence type="ECO:0000259" key="16">
    <source>
        <dbReference type="PROSITE" id="PS50108"/>
    </source>
</evidence>
<comment type="similarity">
    <text evidence="4">Belongs to the CDC42SE/SPEC family.</text>
</comment>
<evidence type="ECO:0000256" key="5">
    <source>
        <dbReference type="ARBA" id="ARBA00022475"/>
    </source>
</evidence>
<comment type="caution">
    <text evidence="18">The sequence shown here is derived from an EMBL/GenBank/DDBJ whole genome shotgun (WGS) entry which is preliminary data.</text>
</comment>
<keyword evidence="5" id="KW-1003">Cell membrane</keyword>
<keyword evidence="7" id="KW-0597">Phosphoprotein</keyword>
<reference evidence="18 19" key="1">
    <citation type="submission" date="2022-05" db="EMBL/GenBank/DDBJ databases">
        <authorList>
            <consortium name="Genoscope - CEA"/>
            <person name="William W."/>
        </authorList>
    </citation>
    <scope>NUCLEOTIDE SEQUENCE [LARGE SCALE GENOMIC DNA]</scope>
</reference>
<evidence type="ECO:0000256" key="3">
    <source>
        <dbReference type="ARBA" id="ARBA00004245"/>
    </source>
</evidence>
<dbReference type="GO" id="GO:0005634">
    <property type="term" value="C:nucleus"/>
    <property type="evidence" value="ECO:0007669"/>
    <property type="project" value="UniProtKB-SubCell"/>
</dbReference>
<dbReference type="FunFam" id="3.90.810.10:FF:000003">
    <property type="entry name" value="Neural Wiskott-Aldrich syndrome protein-like"/>
    <property type="match status" value="1"/>
</dbReference>
<feature type="compositionally biased region" description="Pro residues" evidence="15">
    <location>
        <begin position="382"/>
        <end position="412"/>
    </location>
</feature>
<dbReference type="InterPro" id="IPR039056">
    <property type="entry name" value="SPEC"/>
</dbReference>
<evidence type="ECO:0000256" key="7">
    <source>
        <dbReference type="ARBA" id="ARBA00022553"/>
    </source>
</evidence>
<keyword evidence="11" id="KW-0564">Palmitate</keyword>
<dbReference type="InterPro" id="IPR011993">
    <property type="entry name" value="PH-like_dom_sf"/>
</dbReference>
<evidence type="ECO:0000256" key="11">
    <source>
        <dbReference type="ARBA" id="ARBA00023139"/>
    </source>
</evidence>
<evidence type="ECO:0000256" key="6">
    <source>
        <dbReference type="ARBA" id="ARBA00022490"/>
    </source>
</evidence>
<evidence type="ECO:0000313" key="19">
    <source>
        <dbReference type="Proteomes" id="UP001159428"/>
    </source>
</evidence>
<dbReference type="AlphaFoldDB" id="A0AAU9WYX4"/>
<dbReference type="SUPFAM" id="SSF47912">
    <property type="entry name" value="Wiscott-Aldrich syndrome protein, WASP, C-terminal domain"/>
    <property type="match status" value="1"/>
</dbReference>
<dbReference type="Gene3D" id="2.30.29.30">
    <property type="entry name" value="Pleckstrin-homology domain (PH domain)/Phosphotyrosine-binding domain (PTB)"/>
    <property type="match status" value="1"/>
</dbReference>
<dbReference type="PROSITE" id="PS50229">
    <property type="entry name" value="WH1"/>
    <property type="match status" value="1"/>
</dbReference>
<evidence type="ECO:0000256" key="2">
    <source>
        <dbReference type="ARBA" id="ARBA00004193"/>
    </source>
</evidence>
<dbReference type="Gene3D" id="3.90.810.10">
    <property type="entry name" value="CRIB domain"/>
    <property type="match status" value="1"/>
</dbReference>
<keyword evidence="19" id="KW-1185">Reference proteome</keyword>
<dbReference type="SMART" id="SM00461">
    <property type="entry name" value="WH1"/>
    <property type="match status" value="1"/>
</dbReference>
<keyword evidence="13" id="KW-0539">Nucleus</keyword>
<dbReference type="PANTHER" id="PTHR13502">
    <property type="entry name" value="CDC42 SMALL EFFECTOR PROTEIN HOMOLOG"/>
    <property type="match status" value="1"/>
</dbReference>
<dbReference type="EMBL" id="CALNXJ010000025">
    <property type="protein sequence ID" value="CAH3130696.1"/>
    <property type="molecule type" value="Genomic_DNA"/>
</dbReference>
<evidence type="ECO:0000313" key="18">
    <source>
        <dbReference type="EMBL" id="CAH3130696.1"/>
    </source>
</evidence>
<feature type="compositionally biased region" description="Polar residues" evidence="15">
    <location>
        <begin position="245"/>
        <end position="267"/>
    </location>
</feature>
<dbReference type="GO" id="GO:0005886">
    <property type="term" value="C:plasma membrane"/>
    <property type="evidence" value="ECO:0007669"/>
    <property type="project" value="UniProtKB-SubCell"/>
</dbReference>
<evidence type="ECO:0000256" key="14">
    <source>
        <dbReference type="ARBA" id="ARBA00023288"/>
    </source>
</evidence>
<dbReference type="Proteomes" id="UP001159428">
    <property type="component" value="Unassembled WGS sequence"/>
</dbReference>
<dbReference type="GO" id="GO:0008360">
    <property type="term" value="P:regulation of cell shape"/>
    <property type="evidence" value="ECO:0007669"/>
    <property type="project" value="UniProtKB-KW"/>
</dbReference>
<keyword evidence="10" id="KW-0472">Membrane</keyword>
<keyword evidence="14" id="KW-0449">Lipoprotein</keyword>
<dbReference type="GO" id="GO:0031267">
    <property type="term" value="F:small GTPase binding"/>
    <property type="evidence" value="ECO:0007669"/>
    <property type="project" value="InterPro"/>
</dbReference>
<dbReference type="SUPFAM" id="SSF50729">
    <property type="entry name" value="PH domain-like"/>
    <property type="match status" value="1"/>
</dbReference>
<keyword evidence="9" id="KW-0133">Cell shape</keyword>
<protein>
    <submittedName>
        <fullName evidence="18">Uncharacterized protein</fullName>
    </submittedName>
</protein>
<dbReference type="SMART" id="SM00285">
    <property type="entry name" value="PBD"/>
    <property type="match status" value="1"/>
</dbReference>
<feature type="compositionally biased region" description="Basic and acidic residues" evidence="15">
    <location>
        <begin position="211"/>
        <end position="223"/>
    </location>
</feature>
<evidence type="ECO:0000256" key="9">
    <source>
        <dbReference type="ARBA" id="ARBA00022960"/>
    </source>
</evidence>
<feature type="compositionally biased region" description="Polar residues" evidence="15">
    <location>
        <begin position="440"/>
        <end position="477"/>
    </location>
</feature>
<comment type="subcellular location">
    <subcellularLocation>
        <location evidence="2">Cell membrane</location>
        <topology evidence="2">Lipid-anchor</topology>
    </subcellularLocation>
    <subcellularLocation>
        <location evidence="3">Cytoplasm</location>
        <location evidence="3">Cytoskeleton</location>
    </subcellularLocation>
    <subcellularLocation>
        <location evidence="1">Nucleus</location>
    </subcellularLocation>
</comment>
<feature type="domain" description="WH1" evidence="17">
    <location>
        <begin position="101"/>
        <end position="210"/>
    </location>
</feature>
<gene>
    <name evidence="18" type="ORF">PMEA_00014296</name>
</gene>
<dbReference type="GO" id="GO:0035023">
    <property type="term" value="P:regulation of Rho protein signal transduction"/>
    <property type="evidence" value="ECO:0007669"/>
    <property type="project" value="InterPro"/>
</dbReference>
<keyword evidence="6" id="KW-0963">Cytoplasm</keyword>
<evidence type="ECO:0000256" key="13">
    <source>
        <dbReference type="ARBA" id="ARBA00023242"/>
    </source>
</evidence>
<dbReference type="PANTHER" id="PTHR13502:SF9">
    <property type="entry name" value="CRIB DOMAIN-CONTAINING PROTEIN"/>
    <property type="match status" value="1"/>
</dbReference>
<dbReference type="CDD" id="cd01205">
    <property type="entry name" value="EVH1_WASP-like"/>
    <property type="match status" value="1"/>
</dbReference>
<dbReference type="Pfam" id="PF00786">
    <property type="entry name" value="PBD"/>
    <property type="match status" value="1"/>
</dbReference>
<organism evidence="18 19">
    <name type="scientific">Pocillopora meandrina</name>
    <dbReference type="NCBI Taxonomy" id="46732"/>
    <lineage>
        <taxon>Eukaryota</taxon>
        <taxon>Metazoa</taxon>
        <taxon>Cnidaria</taxon>
        <taxon>Anthozoa</taxon>
        <taxon>Hexacorallia</taxon>
        <taxon>Scleractinia</taxon>
        <taxon>Astrocoeniina</taxon>
        <taxon>Pocilloporidae</taxon>
        <taxon>Pocillopora</taxon>
    </lineage>
</organism>